<accession>A0AAV8TBT5</accession>
<dbReference type="SUPFAM" id="SSF52540">
    <property type="entry name" value="P-loop containing nucleoside triphosphate hydrolases"/>
    <property type="match status" value="1"/>
</dbReference>
<dbReference type="InterPro" id="IPR027417">
    <property type="entry name" value="P-loop_NTPase"/>
</dbReference>
<keyword evidence="6" id="KW-1185">Reference proteome</keyword>
<evidence type="ECO:0000259" key="4">
    <source>
        <dbReference type="Pfam" id="PF00685"/>
    </source>
</evidence>
<dbReference type="InterPro" id="IPR000863">
    <property type="entry name" value="Sulfotransferase_dom"/>
</dbReference>
<gene>
    <name evidence="5" type="ORF">K2173_002292</name>
</gene>
<dbReference type="Pfam" id="PF00685">
    <property type="entry name" value="Sulfotransfer_1"/>
    <property type="match status" value="1"/>
</dbReference>
<dbReference type="AlphaFoldDB" id="A0AAV8TBT5"/>
<dbReference type="EC" id="2.8.2.-" evidence="3"/>
<dbReference type="Proteomes" id="UP001159364">
    <property type="component" value="Linkage Group LG05"/>
</dbReference>
<evidence type="ECO:0000256" key="3">
    <source>
        <dbReference type="RuleBase" id="RU361155"/>
    </source>
</evidence>
<dbReference type="Gene3D" id="3.40.50.300">
    <property type="entry name" value="P-loop containing nucleotide triphosphate hydrolases"/>
    <property type="match status" value="1"/>
</dbReference>
<comment type="similarity">
    <text evidence="1 3">Belongs to the sulfotransferase 1 family.</text>
</comment>
<evidence type="ECO:0000256" key="1">
    <source>
        <dbReference type="ARBA" id="ARBA00005771"/>
    </source>
</evidence>
<dbReference type="PANTHER" id="PTHR11783">
    <property type="entry name" value="SULFOTRANSFERASE SULT"/>
    <property type="match status" value="1"/>
</dbReference>
<dbReference type="EMBL" id="JAIWQS010000005">
    <property type="protein sequence ID" value="KAJ8763409.1"/>
    <property type="molecule type" value="Genomic_DNA"/>
</dbReference>
<protein>
    <recommendedName>
        <fullName evidence="3">Sulfotransferase</fullName>
        <ecNumber evidence="3">2.8.2.-</ecNumber>
    </recommendedName>
</protein>
<evidence type="ECO:0000256" key="2">
    <source>
        <dbReference type="ARBA" id="ARBA00022679"/>
    </source>
</evidence>
<comment type="caution">
    <text evidence="5">The sequence shown here is derived from an EMBL/GenBank/DDBJ whole genome shotgun (WGS) entry which is preliminary data.</text>
</comment>
<proteinExistence type="inferred from homology"/>
<feature type="domain" description="Sulfotransferase" evidence="4">
    <location>
        <begin position="70"/>
        <end position="329"/>
    </location>
</feature>
<evidence type="ECO:0000313" key="6">
    <source>
        <dbReference type="Proteomes" id="UP001159364"/>
    </source>
</evidence>
<dbReference type="GO" id="GO:0008146">
    <property type="term" value="F:sulfotransferase activity"/>
    <property type="evidence" value="ECO:0007669"/>
    <property type="project" value="InterPro"/>
</dbReference>
<keyword evidence="2 3" id="KW-0808">Transferase</keyword>
<evidence type="ECO:0000313" key="5">
    <source>
        <dbReference type="EMBL" id="KAJ8763409.1"/>
    </source>
</evidence>
<organism evidence="5 6">
    <name type="scientific">Erythroxylum novogranatense</name>
    <dbReference type="NCBI Taxonomy" id="1862640"/>
    <lineage>
        <taxon>Eukaryota</taxon>
        <taxon>Viridiplantae</taxon>
        <taxon>Streptophyta</taxon>
        <taxon>Embryophyta</taxon>
        <taxon>Tracheophyta</taxon>
        <taxon>Spermatophyta</taxon>
        <taxon>Magnoliopsida</taxon>
        <taxon>eudicotyledons</taxon>
        <taxon>Gunneridae</taxon>
        <taxon>Pentapetalae</taxon>
        <taxon>rosids</taxon>
        <taxon>fabids</taxon>
        <taxon>Malpighiales</taxon>
        <taxon>Erythroxylaceae</taxon>
        <taxon>Erythroxylum</taxon>
    </lineage>
</organism>
<reference evidence="5 6" key="1">
    <citation type="submission" date="2021-09" db="EMBL/GenBank/DDBJ databases">
        <title>Genomic insights and catalytic innovation underlie evolution of tropane alkaloids biosynthesis.</title>
        <authorList>
            <person name="Wang Y.-J."/>
            <person name="Tian T."/>
            <person name="Huang J.-P."/>
            <person name="Huang S.-X."/>
        </authorList>
    </citation>
    <scope>NUCLEOTIDE SEQUENCE [LARGE SCALE GENOMIC DNA]</scope>
    <source>
        <strain evidence="5">KIB-2018</strain>
        <tissue evidence="5">Leaf</tissue>
    </source>
</reference>
<name>A0AAV8TBT5_9ROSI</name>
<sequence length="337" mass="38903">MATWFAFHKNEASNESQRYKEAIRKYDELVQTLPGDDVWWTRHLYKGFWLPSGGLIGHLLLEDHHFHSKPTDILVASSPKCGTTWVKALIFASLNRNIYDFVTHPLITTNPHTLVPFLEKCLYRNENTDSLPSPRLFGTHLPYTLLRDYVKDSGCKFVYVCRNPKDAFVSMWLFLNKVMSRYRPTEVSLQDAFEMFTKGASIFGPFWDHVLSYWNASLEAPYQVLFVMYENLQREPVAQVKRLAEFLDTPFSMEEEKAGVIQDIVKLCSFDNLNNLEVNKVESNSDPSTTIKNHDFFRKGKVGDWKNYLTPEMAACLDQITAEKLRGSGLSFIDQSV</sequence>